<comment type="caution">
    <text evidence="2">The sequence shown here is derived from an EMBL/GenBank/DDBJ whole genome shotgun (WGS) entry which is preliminary data.</text>
</comment>
<evidence type="ECO:0000313" key="2">
    <source>
        <dbReference type="EMBL" id="CAL5220430.1"/>
    </source>
</evidence>
<organism evidence="2 3">
    <name type="scientific">Coccomyxa viridis</name>
    <dbReference type="NCBI Taxonomy" id="1274662"/>
    <lineage>
        <taxon>Eukaryota</taxon>
        <taxon>Viridiplantae</taxon>
        <taxon>Chlorophyta</taxon>
        <taxon>core chlorophytes</taxon>
        <taxon>Trebouxiophyceae</taxon>
        <taxon>Trebouxiophyceae incertae sedis</taxon>
        <taxon>Coccomyxaceae</taxon>
        <taxon>Coccomyxa</taxon>
    </lineage>
</organism>
<dbReference type="EMBL" id="CAXHTA020000003">
    <property type="protein sequence ID" value="CAL5220430.1"/>
    <property type="molecule type" value="Genomic_DNA"/>
</dbReference>
<feature type="compositionally biased region" description="Polar residues" evidence="1">
    <location>
        <begin position="71"/>
        <end position="95"/>
    </location>
</feature>
<feature type="region of interest" description="Disordered" evidence="1">
    <location>
        <begin position="65"/>
        <end position="124"/>
    </location>
</feature>
<feature type="compositionally biased region" description="Polar residues" evidence="1">
    <location>
        <begin position="597"/>
        <end position="607"/>
    </location>
</feature>
<feature type="compositionally biased region" description="Basic and acidic residues" evidence="1">
    <location>
        <begin position="444"/>
        <end position="457"/>
    </location>
</feature>
<feature type="region of interest" description="Disordered" evidence="1">
    <location>
        <begin position="506"/>
        <end position="607"/>
    </location>
</feature>
<evidence type="ECO:0000256" key="1">
    <source>
        <dbReference type="SAM" id="MobiDB-lite"/>
    </source>
</evidence>
<keyword evidence="3" id="KW-1185">Reference proteome</keyword>
<feature type="region of interest" description="Disordered" evidence="1">
    <location>
        <begin position="444"/>
        <end position="476"/>
    </location>
</feature>
<feature type="compositionally biased region" description="Low complexity" evidence="1">
    <location>
        <begin position="577"/>
        <end position="596"/>
    </location>
</feature>
<feature type="compositionally biased region" description="Basic and acidic residues" evidence="1">
    <location>
        <begin position="98"/>
        <end position="118"/>
    </location>
</feature>
<evidence type="ECO:0000313" key="3">
    <source>
        <dbReference type="Proteomes" id="UP001497392"/>
    </source>
</evidence>
<feature type="compositionally biased region" description="Basic and acidic residues" evidence="1">
    <location>
        <begin position="527"/>
        <end position="536"/>
    </location>
</feature>
<dbReference type="Proteomes" id="UP001497392">
    <property type="component" value="Unassembled WGS sequence"/>
</dbReference>
<reference evidence="2 3" key="1">
    <citation type="submission" date="2024-06" db="EMBL/GenBank/DDBJ databases">
        <authorList>
            <person name="Kraege A."/>
            <person name="Thomma B."/>
        </authorList>
    </citation>
    <scope>NUCLEOTIDE SEQUENCE [LARGE SCALE GENOMIC DNA]</scope>
</reference>
<proteinExistence type="predicted"/>
<sequence length="607" mass="65860">MCLGAALMLLSTFRMDNFLRSTLPGKLHLSARRSVEQLPFAGTAFYSGNQSTHRRLIQPFKGHTFAKAKPKQQSQGISSAGQEASESKAATQLLQLEQKPEASGKPEEPAKESSREDVVSEGQENARAALLAAGIHEAGLPRSKLASLRKSATKQQQRAGAAERRNTFRQPQTPPSYLSGGAGWDYDVEAQTIQARVLDLNAIMPGALRKLDSSRMAAAAVRQASGNDMEDNVPASPQCRAHMISAIENSVERELQEREEYYRTLPNLWDPKQAAAVLEAEKPKEVISRADKTAADFPPGSEGMLGRVYTDGLKTQEDIKNASRAFVDGVKAAGLSEEEVEQIWLKVLSPVAAELFQGQMEDFRARRAEKAQRAAQPLTEGHRVALGMLGAMCGANKECSAELWKVCEQEPKCVHEIWHLRRQQGQISELQMGVGLSIAEELEKRQAAKEEERKGEPNEAAAPEQPEQSNKGTGALASHFGNETIVDSSLPAKELMKHVNTAYEAAAETAKGADNSGSQPSAPEEAPNERPWEKLDGIVAQWAQQREAAMSAAGEKQEADPIDMSSARHPVTRESSADNNTSASSDSDNPISSDNDFPTSADENAST</sequence>
<accession>A0ABP1FKE8</accession>
<feature type="compositionally biased region" description="Low complexity" evidence="1">
    <location>
        <begin position="458"/>
        <end position="468"/>
    </location>
</feature>
<feature type="region of interest" description="Disordered" evidence="1">
    <location>
        <begin position="142"/>
        <end position="180"/>
    </location>
</feature>
<gene>
    <name evidence="2" type="primary">g2444</name>
    <name evidence="2" type="ORF">VP750_LOCUS2089</name>
</gene>
<name>A0ABP1FKE8_9CHLO</name>
<protein>
    <submittedName>
        <fullName evidence="2">G2444 protein</fullName>
    </submittedName>
</protein>